<dbReference type="InterPro" id="IPR004360">
    <property type="entry name" value="Glyas_Fos-R_dOase_dom"/>
</dbReference>
<evidence type="ECO:0000259" key="1">
    <source>
        <dbReference type="PROSITE" id="PS51819"/>
    </source>
</evidence>
<dbReference type="PROSITE" id="PS51819">
    <property type="entry name" value="VOC"/>
    <property type="match status" value="1"/>
</dbReference>
<reference evidence="3" key="1">
    <citation type="submission" date="2016-10" db="EMBL/GenBank/DDBJ databases">
        <authorList>
            <person name="Varghese N."/>
            <person name="Submissions S."/>
        </authorList>
    </citation>
    <scope>NUCLEOTIDE SEQUENCE [LARGE SCALE GENOMIC DNA]</scope>
    <source>
        <strain evidence="3">DSM 44437</strain>
    </source>
</reference>
<dbReference type="AlphaFoldDB" id="A0A1H9QB92"/>
<dbReference type="EMBL" id="FOFV01000010">
    <property type="protein sequence ID" value="SER57678.1"/>
    <property type="molecule type" value="Genomic_DNA"/>
</dbReference>
<accession>A0A1H9QB92</accession>
<dbReference type="STRING" id="65499.SAMN04488000_11083"/>
<dbReference type="InterPro" id="IPR037523">
    <property type="entry name" value="VOC_core"/>
</dbReference>
<evidence type="ECO:0000313" key="3">
    <source>
        <dbReference type="Proteomes" id="UP000199503"/>
    </source>
</evidence>
<dbReference type="SUPFAM" id="SSF54593">
    <property type="entry name" value="Glyoxalase/Bleomycin resistance protein/Dihydroxybiphenyl dioxygenase"/>
    <property type="match status" value="1"/>
</dbReference>
<gene>
    <name evidence="2" type="ORF">SAMN04488000_11083</name>
</gene>
<protein>
    <recommendedName>
        <fullName evidence="1">VOC domain-containing protein</fullName>
    </recommendedName>
</protein>
<dbReference type="Gene3D" id="3.10.180.10">
    <property type="entry name" value="2,3-Dihydroxybiphenyl 1,2-Dioxygenase, domain 1"/>
    <property type="match status" value="1"/>
</dbReference>
<feature type="domain" description="VOC" evidence="1">
    <location>
        <begin position="19"/>
        <end position="141"/>
    </location>
</feature>
<dbReference type="Pfam" id="PF00903">
    <property type="entry name" value="Glyoxalase"/>
    <property type="match status" value="1"/>
</dbReference>
<evidence type="ECO:0000313" key="2">
    <source>
        <dbReference type="EMBL" id="SER57678.1"/>
    </source>
</evidence>
<dbReference type="InterPro" id="IPR029068">
    <property type="entry name" value="Glyas_Bleomycin-R_OHBP_Dase"/>
</dbReference>
<dbReference type="Proteomes" id="UP000199503">
    <property type="component" value="Unassembled WGS sequence"/>
</dbReference>
<dbReference type="OrthoDB" id="485032at2"/>
<keyword evidence="3" id="KW-1185">Reference proteome</keyword>
<organism evidence="2 3">
    <name type="scientific">Lentzea albida</name>
    <dbReference type="NCBI Taxonomy" id="65499"/>
    <lineage>
        <taxon>Bacteria</taxon>
        <taxon>Bacillati</taxon>
        <taxon>Actinomycetota</taxon>
        <taxon>Actinomycetes</taxon>
        <taxon>Pseudonocardiales</taxon>
        <taxon>Pseudonocardiaceae</taxon>
        <taxon>Lentzea</taxon>
    </lineage>
</organism>
<sequence length="207" mass="22784">MTDYREGSTAVKLDQIDMKLEVTVIPVTDVERAKAFYTKLGWRQDVTPPWVVQFTPRGSGASIHFGEGITTAEPGSGRHFLVVPDVVAAHEALVAEGIEVGPLYHPTPDGPVEGADPERRSYVTRAEFADPDGNTWVLQEVTTRLPGRVEPGETSYASITDVAAALRRAAAAHGEHEKRNGGEYDQNWPEWYAEYLVKEQTGEQLPL</sequence>
<proteinExistence type="predicted"/>
<name>A0A1H9QB92_9PSEU</name>